<evidence type="ECO:0000256" key="3">
    <source>
        <dbReference type="ARBA" id="ARBA00022723"/>
    </source>
</evidence>
<evidence type="ECO:0000256" key="6">
    <source>
        <dbReference type="ARBA" id="ARBA00023054"/>
    </source>
</evidence>
<dbReference type="Pfam" id="PF16516">
    <property type="entry name" value="CC2-LZ"/>
    <property type="match status" value="1"/>
</dbReference>
<keyword evidence="4 7" id="KW-0863">Zinc-finger</keyword>
<dbReference type="EMBL" id="IACF01001454">
    <property type="protein sequence ID" value="LAB67154.1"/>
    <property type="molecule type" value="mRNA"/>
</dbReference>
<dbReference type="GO" id="GO:0008270">
    <property type="term" value="F:zinc ion binding"/>
    <property type="evidence" value="ECO:0007669"/>
    <property type="project" value="UniProtKB-KW"/>
</dbReference>
<protein>
    <submittedName>
        <fullName evidence="11 12">Optineurin-like</fullName>
    </submittedName>
</protein>
<keyword evidence="5" id="KW-0862">Zinc</keyword>
<dbReference type="EMBL" id="IACT01001571">
    <property type="protein sequence ID" value="LAC20914.1"/>
    <property type="molecule type" value="mRNA"/>
</dbReference>
<proteinExistence type="evidence at transcript level"/>
<evidence type="ECO:0000256" key="5">
    <source>
        <dbReference type="ARBA" id="ARBA00022833"/>
    </source>
</evidence>
<dbReference type="GO" id="GO:0070530">
    <property type="term" value="F:K63-linked polyubiquitin modification-dependent protein binding"/>
    <property type="evidence" value="ECO:0007669"/>
    <property type="project" value="InterPro"/>
</dbReference>
<evidence type="ECO:0000256" key="9">
    <source>
        <dbReference type="SAM" id="MobiDB-lite"/>
    </source>
</evidence>
<dbReference type="InterPro" id="IPR051301">
    <property type="entry name" value="Optineurin/NFkB_EssMod"/>
</dbReference>
<reference evidence="12" key="1">
    <citation type="submission" date="2017-11" db="EMBL/GenBank/DDBJ databases">
        <title>The sensing device of the deep-sea amphipod.</title>
        <authorList>
            <person name="Kobayashi H."/>
            <person name="Nagahama T."/>
            <person name="Arai W."/>
            <person name="Sasagawa Y."/>
            <person name="Umeda M."/>
            <person name="Hayashi T."/>
            <person name="Nikaido I."/>
            <person name="Watanabe H."/>
            <person name="Oguri K."/>
            <person name="Kitazato H."/>
            <person name="Fujioka K."/>
            <person name="Kido Y."/>
            <person name="Takami H."/>
        </authorList>
    </citation>
    <scope>NUCLEOTIDE SEQUENCE</scope>
    <source>
        <tissue evidence="12">Whole body</tissue>
    </source>
</reference>
<organism evidence="11">
    <name type="scientific">Hirondellea gigas</name>
    <dbReference type="NCBI Taxonomy" id="1518452"/>
    <lineage>
        <taxon>Eukaryota</taxon>
        <taxon>Metazoa</taxon>
        <taxon>Ecdysozoa</taxon>
        <taxon>Arthropoda</taxon>
        <taxon>Crustacea</taxon>
        <taxon>Multicrustacea</taxon>
        <taxon>Malacostraca</taxon>
        <taxon>Eumalacostraca</taxon>
        <taxon>Peracarida</taxon>
        <taxon>Amphipoda</taxon>
        <taxon>Amphilochidea</taxon>
        <taxon>Lysianassida</taxon>
        <taxon>Lysianassidira</taxon>
        <taxon>Lysianassoidea</taxon>
        <taxon>Lysianassidae</taxon>
        <taxon>Hirondellea</taxon>
    </lineage>
</organism>
<evidence type="ECO:0000256" key="7">
    <source>
        <dbReference type="PROSITE-ProRule" id="PRU01142"/>
    </source>
</evidence>
<feature type="compositionally biased region" description="Basic and acidic residues" evidence="9">
    <location>
        <begin position="525"/>
        <end position="542"/>
    </location>
</feature>
<name>A0A2P2HZF1_9CRUS</name>
<accession>A0A2P2HZF1</accession>
<dbReference type="GO" id="GO:0043122">
    <property type="term" value="P:regulation of canonical NF-kappaB signal transduction"/>
    <property type="evidence" value="ECO:0007669"/>
    <property type="project" value="TreeGrafter"/>
</dbReference>
<keyword evidence="6 8" id="KW-0175">Coiled coil</keyword>
<comment type="subcellular location">
    <subcellularLocation>
        <location evidence="1">Cytoplasm</location>
    </subcellularLocation>
</comment>
<dbReference type="PANTHER" id="PTHR31553:SF1">
    <property type="entry name" value="NF-KAPPA-B ESSENTIAL MODULATOR"/>
    <property type="match status" value="1"/>
</dbReference>
<feature type="coiled-coil region" evidence="8">
    <location>
        <begin position="263"/>
        <end position="475"/>
    </location>
</feature>
<reference evidence="11" key="2">
    <citation type="journal article" date="2018" name="Biosci. Biotechnol. Biochem.">
        <title>Polysaccharide hydrolase of the hadal zone amphipods Hirondellea gigas.</title>
        <authorList>
            <person name="Kobayashi H."/>
            <person name="Nagahama T."/>
            <person name="Arai W."/>
            <person name="Sasagawa Y."/>
            <person name="Umeda M."/>
            <person name="Hayashi T."/>
            <person name="Nikaido I."/>
            <person name="Watanabe H."/>
            <person name="Oguri K."/>
            <person name="Kitazato H."/>
            <person name="Fujioka K."/>
            <person name="Kido Y."/>
            <person name="Takami H."/>
        </authorList>
    </citation>
    <scope>NUCLEOTIDE SEQUENCE</scope>
    <source>
        <tissue evidence="11">Whole body</tissue>
    </source>
</reference>
<evidence type="ECO:0000256" key="2">
    <source>
        <dbReference type="ARBA" id="ARBA00022490"/>
    </source>
</evidence>
<evidence type="ECO:0000259" key="10">
    <source>
        <dbReference type="PROSITE" id="PS51801"/>
    </source>
</evidence>
<evidence type="ECO:0000256" key="1">
    <source>
        <dbReference type="ARBA" id="ARBA00004496"/>
    </source>
</evidence>
<evidence type="ECO:0000313" key="12">
    <source>
        <dbReference type="EMBL" id="LAC20914.1"/>
    </source>
</evidence>
<feature type="region of interest" description="Disordered" evidence="9">
    <location>
        <begin position="485"/>
        <end position="548"/>
    </location>
</feature>
<keyword evidence="2" id="KW-0963">Cytoplasm</keyword>
<evidence type="ECO:0000256" key="8">
    <source>
        <dbReference type="SAM" id="Coils"/>
    </source>
</evidence>
<dbReference type="PANTHER" id="PTHR31553">
    <property type="entry name" value="NF-KAPPA-B ESSENTIAL MODULATOR"/>
    <property type="match status" value="1"/>
</dbReference>
<dbReference type="GO" id="GO:0005634">
    <property type="term" value="C:nucleus"/>
    <property type="evidence" value="ECO:0007669"/>
    <property type="project" value="TreeGrafter"/>
</dbReference>
<evidence type="ECO:0000256" key="4">
    <source>
        <dbReference type="ARBA" id="ARBA00022771"/>
    </source>
</evidence>
<feature type="compositionally biased region" description="Low complexity" evidence="9">
    <location>
        <begin position="504"/>
        <end position="513"/>
    </location>
</feature>
<keyword evidence="3" id="KW-0479">Metal-binding</keyword>
<dbReference type="Gene3D" id="1.20.5.990">
    <property type="entry name" value="Nemo cc2-lz domain - 1d5 darpin complex"/>
    <property type="match status" value="1"/>
</dbReference>
<dbReference type="PROSITE" id="PS51801">
    <property type="entry name" value="ZF_CCHC_NOA"/>
    <property type="match status" value="1"/>
</dbReference>
<dbReference type="GO" id="GO:0005737">
    <property type="term" value="C:cytoplasm"/>
    <property type="evidence" value="ECO:0007669"/>
    <property type="project" value="UniProtKB-SubCell"/>
</dbReference>
<feature type="domain" description="CCHC NOA-type" evidence="10">
    <location>
        <begin position="546"/>
        <end position="576"/>
    </location>
</feature>
<dbReference type="InterPro" id="IPR032419">
    <property type="entry name" value="CC2-LZ_dom"/>
</dbReference>
<feature type="region of interest" description="Disordered" evidence="9">
    <location>
        <begin position="25"/>
        <end position="54"/>
    </location>
</feature>
<dbReference type="InterPro" id="IPR034735">
    <property type="entry name" value="NEMO_ZF"/>
</dbReference>
<feature type="compositionally biased region" description="Polar residues" evidence="9">
    <location>
        <begin position="30"/>
        <end position="54"/>
    </location>
</feature>
<sequence>MVQQEASSPKASSGNASMGQAVACGLTAPLTDSQPTSPVTSMETNGSNPNSPCSRNLVDLQANLKSLAGVAGVPQDDLIAKLRSVVNQNLELKEALAQNNMALRQQLALVVRWSQQCQQQQQQQQHSLARSQLQLSLLQQENTSLRTAKGCGEQLKGVSSNTEEVLLQRVTSTLQQCVLLQEEKDKLAGLRAKLEADVTLLKCDLTTSRGDQERLQLERCHLIATSTELRQQLRLLLQQQGGITRDEELRKERERSSSLRQECGDLHEQLDALRTDMKRMQQKTTALAAARAPATDPECGNSVELNKLREEATLLKEDVEVLEKTLLTERGKVTEERKGNNRATLELATLRSELQDARDTIHRNTNTDHYYQTKIKGINEQHDEVTAKLLSYEELLAAKNEELAKLKKESGQAKAKLLEVQSESETIAILRAQVEVYQGDFRAEREAREALASEREQLRDELRQLHARNTQLMDEMNAVQLMPNRSRSRAGSLEPSLTPPPSLAPAARASEPSTAARHSALMDQLSHHLDTKDEDSKAKTEEPQQQVDESLFYCPKCSKSFTELRAVEEHVNRCLDEN</sequence>
<dbReference type="AlphaFoldDB" id="A0A2P2HZF1"/>
<evidence type="ECO:0000313" key="11">
    <source>
        <dbReference type="EMBL" id="LAB67154.1"/>
    </source>
</evidence>